<name>A0A836C0N8_9CHLO</name>
<dbReference type="Proteomes" id="UP000612055">
    <property type="component" value="Unassembled WGS sequence"/>
</dbReference>
<feature type="transmembrane region" description="Helical" evidence="2">
    <location>
        <begin position="41"/>
        <end position="62"/>
    </location>
</feature>
<keyword evidence="2" id="KW-1133">Transmembrane helix</keyword>
<sequence>MDGSQQPDNIDDVACILTYGPYREGSIRHCLQDNCYDRVNVYVLLIVGLVMLPLVQAPLAFFCCCARPPPGVPFEGDAIVCCYNDRVAVSPEPDSAQPVPTAVPVVVGGYPVLQQQPAAAYLPAGHSGGAATTAVVPFSAAGKGADADVPGPTQAHAYAHQPQWPKPPAQGDDDAAEEEAGGCRAVCCLLGAAPLSEPLSEPLPEPDSEPLPEPLPEGERDCTG</sequence>
<evidence type="ECO:0000256" key="1">
    <source>
        <dbReference type="SAM" id="MobiDB-lite"/>
    </source>
</evidence>
<accession>A0A836C0N8</accession>
<organism evidence="3 4">
    <name type="scientific">Edaphochlamys debaryana</name>
    <dbReference type="NCBI Taxonomy" id="47281"/>
    <lineage>
        <taxon>Eukaryota</taxon>
        <taxon>Viridiplantae</taxon>
        <taxon>Chlorophyta</taxon>
        <taxon>core chlorophytes</taxon>
        <taxon>Chlorophyceae</taxon>
        <taxon>CS clade</taxon>
        <taxon>Chlamydomonadales</taxon>
        <taxon>Chlamydomonadales incertae sedis</taxon>
        <taxon>Edaphochlamys</taxon>
    </lineage>
</organism>
<reference evidence="3" key="1">
    <citation type="journal article" date="2020" name="bioRxiv">
        <title>Comparative genomics of Chlamydomonas.</title>
        <authorList>
            <person name="Craig R.J."/>
            <person name="Hasan A.R."/>
            <person name="Ness R.W."/>
            <person name="Keightley P.D."/>
        </authorList>
    </citation>
    <scope>NUCLEOTIDE SEQUENCE</scope>
    <source>
        <strain evidence="3">CCAP 11/70</strain>
    </source>
</reference>
<dbReference type="AlphaFoldDB" id="A0A836C0N8"/>
<protein>
    <submittedName>
        <fullName evidence="3">Uncharacterized protein</fullName>
    </submittedName>
</protein>
<evidence type="ECO:0000256" key="2">
    <source>
        <dbReference type="SAM" id="Phobius"/>
    </source>
</evidence>
<evidence type="ECO:0000313" key="3">
    <source>
        <dbReference type="EMBL" id="KAG2494698.1"/>
    </source>
</evidence>
<dbReference type="EMBL" id="JAEHOE010000029">
    <property type="protein sequence ID" value="KAG2494698.1"/>
    <property type="molecule type" value="Genomic_DNA"/>
</dbReference>
<keyword evidence="4" id="KW-1185">Reference proteome</keyword>
<evidence type="ECO:0000313" key="4">
    <source>
        <dbReference type="Proteomes" id="UP000612055"/>
    </source>
</evidence>
<feature type="compositionally biased region" description="Acidic residues" evidence="1">
    <location>
        <begin position="171"/>
        <end position="180"/>
    </location>
</feature>
<feature type="region of interest" description="Disordered" evidence="1">
    <location>
        <begin position="195"/>
        <end position="224"/>
    </location>
</feature>
<keyword evidence="2" id="KW-0472">Membrane</keyword>
<feature type="region of interest" description="Disordered" evidence="1">
    <location>
        <begin position="144"/>
        <end position="180"/>
    </location>
</feature>
<gene>
    <name evidence="3" type="ORF">HYH03_007214</name>
</gene>
<keyword evidence="2" id="KW-0812">Transmembrane</keyword>
<comment type="caution">
    <text evidence="3">The sequence shown here is derived from an EMBL/GenBank/DDBJ whole genome shotgun (WGS) entry which is preliminary data.</text>
</comment>
<proteinExistence type="predicted"/>